<evidence type="ECO:0000256" key="1">
    <source>
        <dbReference type="SAM" id="MobiDB-lite"/>
    </source>
</evidence>
<comment type="caution">
    <text evidence="2">The sequence shown here is derived from an EMBL/GenBank/DDBJ whole genome shotgun (WGS) entry which is preliminary data.</text>
</comment>
<protein>
    <submittedName>
        <fullName evidence="2">Uncharacterized protein</fullName>
    </submittedName>
</protein>
<accession>A0A484CYX5</accession>
<gene>
    <name evidence="2" type="ORF">EPR50_G00094720</name>
</gene>
<feature type="region of interest" description="Disordered" evidence="1">
    <location>
        <begin position="414"/>
        <end position="508"/>
    </location>
</feature>
<sequence length="694" mass="78905">MHHGLSNSLSLFCGERILNIKPPFVSDQVACYLHLSISRKRTFRCNMDDLLQTRLVENSRNYRNSLERIIDKYSKLQYQDGGVEVDLDSTRTQTLEHYMNLSKVELNKLDSKSLTELREESIGAQDITRDSQLDFTHQDGEAEKTCVSTTQLSVQDDWLGSNDTTHMDESQRTISETEVQPEEQDDDLEMSLRSQGSSLVELYPSMISRIGRAWHRQHVSEAAGSVLRRYRRWRQQSNRSSLSKTFVVALRHTNRNQKNMTSQTPLKENTNSPAKRQFVGTQTAPQSPLQNVTNMQDWQAQQQSPGRVRREQHKPILAMDLSGPAEFFVSNESSLNDTFVPKESPLNETFTVCEVSRLGEQPSIYSLSRPFYPAARASLDPSLGSKRLSFTAHSLQTVGRSPCASEAIAARERPDLYGSPVRQSPSQARVTTSLGRSPHAFSRSPKAHSVESFSREPPRPRLMSTPPQKPTVPQRMLHPQDSHQALHPQLRSPQVAPGTKGRDRLRRHLSFDSSLPSIRISYSPKKLDEDFLKLYHKFVCQNKSSIFNRLPCRLCAQSSEAGRSPSSSALAALALSPHRSLLRKRHRELDWGSHPQSKRLRDEYCPSSPGSYRHGKEMLKRRLSQSEYEQPHYGLSYSSTKPSTSPRFSPQRRSANTHQETWMSRHRHVSAADFSGMGSSLESRMAHGFSPRKW</sequence>
<dbReference type="EMBL" id="SCKG01000009">
    <property type="protein sequence ID" value="TDH08174.1"/>
    <property type="molecule type" value="Genomic_DNA"/>
</dbReference>
<feature type="compositionally biased region" description="Polar residues" evidence="1">
    <location>
        <begin position="421"/>
        <end position="435"/>
    </location>
</feature>
<evidence type="ECO:0000313" key="2">
    <source>
        <dbReference type="EMBL" id="TDH08174.1"/>
    </source>
</evidence>
<keyword evidence="3" id="KW-1185">Reference proteome</keyword>
<name>A0A484CYX5_PERFV</name>
<dbReference type="Proteomes" id="UP000295070">
    <property type="component" value="Chromosome 9"/>
</dbReference>
<organism evidence="2 3">
    <name type="scientific">Perca flavescens</name>
    <name type="common">American yellow perch</name>
    <name type="synonym">Morone flavescens</name>
    <dbReference type="NCBI Taxonomy" id="8167"/>
    <lineage>
        <taxon>Eukaryota</taxon>
        <taxon>Metazoa</taxon>
        <taxon>Chordata</taxon>
        <taxon>Craniata</taxon>
        <taxon>Vertebrata</taxon>
        <taxon>Euteleostomi</taxon>
        <taxon>Actinopterygii</taxon>
        <taxon>Neopterygii</taxon>
        <taxon>Teleostei</taxon>
        <taxon>Neoteleostei</taxon>
        <taxon>Acanthomorphata</taxon>
        <taxon>Eupercaria</taxon>
        <taxon>Perciformes</taxon>
        <taxon>Percoidei</taxon>
        <taxon>Percidae</taxon>
        <taxon>Percinae</taxon>
        <taxon>Perca</taxon>
    </lineage>
</organism>
<feature type="region of interest" description="Disordered" evidence="1">
    <location>
        <begin position="157"/>
        <end position="186"/>
    </location>
</feature>
<evidence type="ECO:0000313" key="3">
    <source>
        <dbReference type="Proteomes" id="UP000295070"/>
    </source>
</evidence>
<proteinExistence type="predicted"/>
<feature type="region of interest" description="Disordered" evidence="1">
    <location>
        <begin position="256"/>
        <end position="289"/>
    </location>
</feature>
<dbReference type="AlphaFoldDB" id="A0A484CYX5"/>
<reference evidence="2 3" key="1">
    <citation type="submission" date="2019-01" db="EMBL/GenBank/DDBJ databases">
        <title>A chromosome-scale genome assembly of the yellow perch, Perca flavescens.</title>
        <authorList>
            <person name="Feron R."/>
            <person name="Morvezen R."/>
            <person name="Bestin A."/>
            <person name="Haffray P."/>
            <person name="Klopp C."/>
            <person name="Zahm M."/>
            <person name="Cabau C."/>
            <person name="Roques C."/>
            <person name="Donnadieu C."/>
            <person name="Bouchez O."/>
            <person name="Christie M."/>
            <person name="Larson W."/>
            <person name="Guiguen Y."/>
        </authorList>
    </citation>
    <scope>NUCLEOTIDE SEQUENCE [LARGE SCALE GENOMIC DNA]</scope>
    <source>
        <strain evidence="2">YP-PL-M2</strain>
        <tissue evidence="2">Blood</tissue>
    </source>
</reference>
<feature type="region of interest" description="Disordered" evidence="1">
    <location>
        <begin position="600"/>
        <end position="665"/>
    </location>
</feature>
<feature type="compositionally biased region" description="Polar residues" evidence="1">
    <location>
        <begin position="636"/>
        <end position="662"/>
    </location>
</feature>